<proteinExistence type="predicted"/>
<evidence type="ECO:0000313" key="1">
    <source>
        <dbReference type="EMBL" id="KAB2585814.1"/>
    </source>
</evidence>
<comment type="caution">
    <text evidence="1">The sequence shown here is derived from an EMBL/GenBank/DDBJ whole genome shotgun (WGS) entry which is preliminary data.</text>
</comment>
<gene>
    <name evidence="1" type="ORF">BS297_08470</name>
</gene>
<name>A0A0C2WC88_RHOER</name>
<dbReference type="EMBL" id="MRBO01000280">
    <property type="protein sequence ID" value="KAB2585814.1"/>
    <property type="molecule type" value="Genomic_DNA"/>
</dbReference>
<protein>
    <submittedName>
        <fullName evidence="1">Uncharacterized protein</fullName>
    </submittedName>
</protein>
<accession>A0A0C2WC88</accession>
<dbReference type="Gene3D" id="1.20.144.10">
    <property type="entry name" value="Phosphatidic acid phosphatase type 2/haloperoxidase"/>
    <property type="match status" value="1"/>
</dbReference>
<sequence length="217" mass="22206">MLVLVTVSTSTQHPAPSTTTRFLVLAAIAVVALGVLYFVRPTSPGVSVPEQVRALAEWTVGRFDVTAVLAATTALAVVSMVRGLPYGIGAILLLGMGANLTNAAFGSWLPDVPQDLLPSGHVAAATALYCSAILISAPQWRPVVAGLGFVGVAAIGASALAAEMSGLFGVIAGVLIALVWACAAAILMARSPIAAKREALRPDTAAIAFSRHRSIRL</sequence>
<evidence type="ECO:0000313" key="2">
    <source>
        <dbReference type="Proteomes" id="UP000325576"/>
    </source>
</evidence>
<reference evidence="1 2" key="1">
    <citation type="journal article" date="2017" name="Poromechanics V (2013)">
        <title>Genomic Characterization of the Arsenic-Tolerant Actinobacterium, &lt;i&gt;Rhodococcus erythropolis&lt;/i&gt; S43.</title>
        <authorList>
            <person name="Retamal-Morales G."/>
            <person name="Mehnert M."/>
            <person name="Schwabe R."/>
            <person name="Tischler D."/>
            <person name="Schloemann M."/>
            <person name="Levican G.J."/>
        </authorList>
    </citation>
    <scope>NUCLEOTIDE SEQUENCE [LARGE SCALE GENOMIC DNA]</scope>
    <source>
        <strain evidence="1 2">S43</strain>
    </source>
</reference>
<organism evidence="1 2">
    <name type="scientific">Rhodococcus erythropolis</name>
    <name type="common">Arthrobacter picolinophilus</name>
    <dbReference type="NCBI Taxonomy" id="1833"/>
    <lineage>
        <taxon>Bacteria</taxon>
        <taxon>Bacillati</taxon>
        <taxon>Actinomycetota</taxon>
        <taxon>Actinomycetes</taxon>
        <taxon>Mycobacteriales</taxon>
        <taxon>Nocardiaceae</taxon>
        <taxon>Rhodococcus</taxon>
        <taxon>Rhodococcus erythropolis group</taxon>
    </lineage>
</organism>
<dbReference type="RefSeq" id="WP_020970091.1">
    <property type="nucleotide sequence ID" value="NZ_FMVB01000014.1"/>
</dbReference>
<dbReference type="Proteomes" id="UP000325576">
    <property type="component" value="Unassembled WGS sequence"/>
</dbReference>
<dbReference type="AlphaFoldDB" id="A0A0C2WC88"/>